<sequence length="475" mass="49992">MSIEPATMWADWARAVPTLGHSVVHDAPDDPAAAAVRLARAGLDEEHVVYEQAGIWYFAAGSAVTLTVDAVRVVARARGRSWTVPIDGPPLDLVADAVAALGQSGAADLYGWAAFELAHMLHGDPAEAGTEPLLHLIVPSVEVALRPGKAEVRSIGDTWTRKVCALLADAAAPDAEAAVALPALPDAEKLIAVGGPAYRQAVARGVADIHAGLVGKAVLSRAVPLPPGGVPDFAASYLAGRRANTPARSFLLKLGGWQAAGFSPETVVEVDPSGRVSTQPLAGTRALGPDPEENERLRRELLTDAKEVHEHAISVRLACEQMESICRPGSVIVEEFMTVKERGSVQHLASRVAGSLEEAVGTWQAFAALFPAITATGVPRAAALTALARHEVEPRGLYGGAVFRVGTDGSLDAALVLRTLLGRGARTWLRAGAGVMGQSAPEREYEETCEKLRSVVPYLRFHSFLGDSDNFSGQL</sequence>
<evidence type="ECO:0000256" key="4">
    <source>
        <dbReference type="ARBA" id="ARBA00023239"/>
    </source>
</evidence>
<feature type="domain" description="Chorismate-utilising enzyme C-terminal" evidence="6">
    <location>
        <begin position="197"/>
        <end position="451"/>
    </location>
</feature>
<gene>
    <name evidence="7" type="ORF">Msi02_53870</name>
</gene>
<proteinExistence type="predicted"/>
<dbReference type="Proteomes" id="UP000660454">
    <property type="component" value="Unassembled WGS sequence"/>
</dbReference>
<keyword evidence="2" id="KW-0479">Metal-binding</keyword>
<dbReference type="PANTHER" id="PTHR11236:SF48">
    <property type="entry name" value="ISOCHORISMATE SYNTHASE MENF"/>
    <property type="match status" value="1"/>
</dbReference>
<organism evidence="7 8">
    <name type="scientific">Microbispora siamensis</name>
    <dbReference type="NCBI Taxonomy" id="564413"/>
    <lineage>
        <taxon>Bacteria</taxon>
        <taxon>Bacillati</taxon>
        <taxon>Actinomycetota</taxon>
        <taxon>Actinomycetes</taxon>
        <taxon>Streptosporangiales</taxon>
        <taxon>Streptosporangiaceae</taxon>
        <taxon>Microbispora</taxon>
    </lineage>
</organism>
<dbReference type="NCBIfam" id="TIGR03494">
    <property type="entry name" value="salicyl_syn"/>
    <property type="match status" value="1"/>
</dbReference>
<dbReference type="PRINTS" id="PR00095">
    <property type="entry name" value="ANTSNTHASEI"/>
</dbReference>
<comment type="caution">
    <text evidence="7">The sequence shown here is derived from an EMBL/GenBank/DDBJ whole genome shotgun (WGS) entry which is preliminary data.</text>
</comment>
<reference evidence="7 8" key="1">
    <citation type="submission" date="2021-01" db="EMBL/GenBank/DDBJ databases">
        <title>Whole genome shotgun sequence of Microbispora siamensis NBRC 104113.</title>
        <authorList>
            <person name="Komaki H."/>
            <person name="Tamura T."/>
        </authorList>
    </citation>
    <scope>NUCLEOTIDE SEQUENCE [LARGE SCALE GENOMIC DNA]</scope>
    <source>
        <strain evidence="7 8">NBRC 104113</strain>
    </source>
</reference>
<accession>A0ABQ4GT77</accession>
<dbReference type="Pfam" id="PF00425">
    <property type="entry name" value="Chorismate_bind"/>
    <property type="match status" value="1"/>
</dbReference>
<evidence type="ECO:0000259" key="6">
    <source>
        <dbReference type="Pfam" id="PF00425"/>
    </source>
</evidence>
<dbReference type="Gene3D" id="3.60.120.10">
    <property type="entry name" value="Anthranilate synthase"/>
    <property type="match status" value="1"/>
</dbReference>
<dbReference type="InterPro" id="IPR019996">
    <property type="entry name" value="Salicylate_synthase"/>
</dbReference>
<name>A0ABQ4GT77_9ACTN</name>
<evidence type="ECO:0000313" key="8">
    <source>
        <dbReference type="Proteomes" id="UP000660454"/>
    </source>
</evidence>
<dbReference type="EMBL" id="BOOF01000032">
    <property type="protein sequence ID" value="GIH64570.1"/>
    <property type="molecule type" value="Genomic_DNA"/>
</dbReference>
<keyword evidence="8" id="KW-1185">Reference proteome</keyword>
<evidence type="ECO:0000256" key="2">
    <source>
        <dbReference type="ARBA" id="ARBA00022723"/>
    </source>
</evidence>
<dbReference type="InterPro" id="IPR019999">
    <property type="entry name" value="Anth_synth_I-like"/>
</dbReference>
<evidence type="ECO:0000256" key="5">
    <source>
        <dbReference type="SAM" id="MobiDB-lite"/>
    </source>
</evidence>
<keyword evidence="4" id="KW-0456">Lyase</keyword>
<dbReference type="InterPro" id="IPR005801">
    <property type="entry name" value="ADC_synthase"/>
</dbReference>
<evidence type="ECO:0000313" key="7">
    <source>
        <dbReference type="EMBL" id="GIH64570.1"/>
    </source>
</evidence>
<feature type="region of interest" description="Disordered" evidence="5">
    <location>
        <begin position="270"/>
        <end position="294"/>
    </location>
</feature>
<comment type="cofactor">
    <cofactor evidence="1">
        <name>Mg(2+)</name>
        <dbReference type="ChEBI" id="CHEBI:18420"/>
    </cofactor>
</comment>
<dbReference type="PANTHER" id="PTHR11236">
    <property type="entry name" value="AMINOBENZOATE/ANTHRANILATE SYNTHASE"/>
    <property type="match status" value="1"/>
</dbReference>
<evidence type="ECO:0000256" key="1">
    <source>
        <dbReference type="ARBA" id="ARBA00001946"/>
    </source>
</evidence>
<dbReference type="InterPro" id="IPR015890">
    <property type="entry name" value="Chorismate_C"/>
</dbReference>
<evidence type="ECO:0000256" key="3">
    <source>
        <dbReference type="ARBA" id="ARBA00022842"/>
    </source>
</evidence>
<protein>
    <submittedName>
        <fullName evidence="7">Salicylate synthase</fullName>
    </submittedName>
</protein>
<dbReference type="SUPFAM" id="SSF56322">
    <property type="entry name" value="ADC synthase"/>
    <property type="match status" value="1"/>
</dbReference>
<dbReference type="RefSeq" id="WP_204050790.1">
    <property type="nucleotide sequence ID" value="NZ_BOOF01000032.1"/>
</dbReference>
<keyword evidence="3" id="KW-0460">Magnesium</keyword>